<dbReference type="EMBL" id="BGZK01000848">
    <property type="protein sequence ID" value="GBP62715.1"/>
    <property type="molecule type" value="Genomic_DNA"/>
</dbReference>
<protein>
    <submittedName>
        <fullName evidence="1">Uncharacterized protein</fullName>
    </submittedName>
</protein>
<reference evidence="1 2" key="1">
    <citation type="journal article" date="2019" name="Commun. Biol.">
        <title>The bagworm genome reveals a unique fibroin gene that provides high tensile strength.</title>
        <authorList>
            <person name="Kono N."/>
            <person name="Nakamura H."/>
            <person name="Ohtoshi R."/>
            <person name="Tomita M."/>
            <person name="Numata K."/>
            <person name="Arakawa K."/>
        </authorList>
    </citation>
    <scope>NUCLEOTIDE SEQUENCE [LARGE SCALE GENOMIC DNA]</scope>
</reference>
<organism evidence="1 2">
    <name type="scientific">Eumeta variegata</name>
    <name type="common">Bagworm moth</name>
    <name type="synonym">Eumeta japonica</name>
    <dbReference type="NCBI Taxonomy" id="151549"/>
    <lineage>
        <taxon>Eukaryota</taxon>
        <taxon>Metazoa</taxon>
        <taxon>Ecdysozoa</taxon>
        <taxon>Arthropoda</taxon>
        <taxon>Hexapoda</taxon>
        <taxon>Insecta</taxon>
        <taxon>Pterygota</taxon>
        <taxon>Neoptera</taxon>
        <taxon>Endopterygota</taxon>
        <taxon>Lepidoptera</taxon>
        <taxon>Glossata</taxon>
        <taxon>Ditrysia</taxon>
        <taxon>Tineoidea</taxon>
        <taxon>Psychidae</taxon>
        <taxon>Oiketicinae</taxon>
        <taxon>Eumeta</taxon>
    </lineage>
</organism>
<evidence type="ECO:0000313" key="1">
    <source>
        <dbReference type="EMBL" id="GBP62715.1"/>
    </source>
</evidence>
<accession>A0A4C1XKH4</accession>
<dbReference type="Proteomes" id="UP000299102">
    <property type="component" value="Unassembled WGS sequence"/>
</dbReference>
<dbReference type="AlphaFoldDB" id="A0A4C1XKH4"/>
<proteinExistence type="predicted"/>
<comment type="caution">
    <text evidence="1">The sequence shown here is derived from an EMBL/GenBank/DDBJ whole genome shotgun (WGS) entry which is preliminary data.</text>
</comment>
<evidence type="ECO:0000313" key="2">
    <source>
        <dbReference type="Proteomes" id="UP000299102"/>
    </source>
</evidence>
<keyword evidence="2" id="KW-1185">Reference proteome</keyword>
<name>A0A4C1XKH4_EUMVA</name>
<sequence length="103" mass="11174">MLPNAWASSRRGYNPDGSCGSGPFFGDPIRSLALAGSASRFGRRRFGEFSGEGSAARRPLVRRCDIPKEIIWALISDVEHPASDALDEFLYGLDTEVASDNVI</sequence>
<gene>
    <name evidence="1" type="ORF">EVAR_56233_1</name>
</gene>